<dbReference type="Pfam" id="PF00963">
    <property type="entry name" value="Cohesin"/>
    <property type="match status" value="1"/>
</dbReference>
<dbReference type="Gene3D" id="2.60.40.680">
    <property type="match status" value="1"/>
</dbReference>
<dbReference type="CDD" id="cd08547">
    <property type="entry name" value="Type_II_cohesin"/>
    <property type="match status" value="1"/>
</dbReference>
<evidence type="ECO:0000259" key="1">
    <source>
        <dbReference type="Pfam" id="PF00963"/>
    </source>
</evidence>
<dbReference type="AlphaFoldDB" id="X1CBC6"/>
<name>X1CBC6_9ZZZZ</name>
<gene>
    <name evidence="2" type="ORF">S01H4_33696</name>
</gene>
<organism evidence="2">
    <name type="scientific">marine sediment metagenome</name>
    <dbReference type="NCBI Taxonomy" id="412755"/>
    <lineage>
        <taxon>unclassified sequences</taxon>
        <taxon>metagenomes</taxon>
        <taxon>ecological metagenomes</taxon>
    </lineage>
</organism>
<evidence type="ECO:0000313" key="2">
    <source>
        <dbReference type="EMBL" id="GAG81611.1"/>
    </source>
</evidence>
<proteinExistence type="predicted"/>
<accession>X1CBC6</accession>
<sequence>AEGEKVDDHTVTFTWAGNQAEMTYTCCLNKGTLSDWSSDTAVTLAYMDEGHYCFEVKGRYASGVVEDTAAFRNYTIDDIHGPALGLSPRYQEVASGDTFTVEVMLEEVANVFAVKVALEFDPAKLQVSQIEVYKDDHSLLEANGGTVIPFSKYDNAAGSATIEVATAIGDPPGVDGTGAIAKITFTTTSSGSSLVSFTQASALRDPENADITLNDLAEAKVEVR</sequence>
<dbReference type="GO" id="GO:0030246">
    <property type="term" value="F:carbohydrate binding"/>
    <property type="evidence" value="ECO:0007669"/>
    <property type="project" value="InterPro"/>
</dbReference>
<reference evidence="2" key="1">
    <citation type="journal article" date="2014" name="Front. Microbiol.">
        <title>High frequency of phylogenetically diverse reductive dehalogenase-homologous genes in deep subseafloor sedimentary metagenomes.</title>
        <authorList>
            <person name="Kawai M."/>
            <person name="Futagami T."/>
            <person name="Toyoda A."/>
            <person name="Takaki Y."/>
            <person name="Nishi S."/>
            <person name="Hori S."/>
            <person name="Arai W."/>
            <person name="Tsubouchi T."/>
            <person name="Morono Y."/>
            <person name="Uchiyama I."/>
            <person name="Ito T."/>
            <person name="Fujiyama A."/>
            <person name="Inagaki F."/>
            <person name="Takami H."/>
        </authorList>
    </citation>
    <scope>NUCLEOTIDE SEQUENCE</scope>
    <source>
        <strain evidence="2">Expedition CK06-06</strain>
    </source>
</reference>
<dbReference type="GO" id="GO:0000272">
    <property type="term" value="P:polysaccharide catabolic process"/>
    <property type="evidence" value="ECO:0007669"/>
    <property type="project" value="InterPro"/>
</dbReference>
<feature type="non-terminal residue" evidence="2">
    <location>
        <position position="1"/>
    </location>
</feature>
<comment type="caution">
    <text evidence="2">The sequence shown here is derived from an EMBL/GenBank/DDBJ whole genome shotgun (WGS) entry which is preliminary data.</text>
</comment>
<protein>
    <recommendedName>
        <fullName evidence="1">Cohesin domain-containing protein</fullName>
    </recommendedName>
</protein>
<dbReference type="InterPro" id="IPR002102">
    <property type="entry name" value="Cohesin_dom"/>
</dbReference>
<dbReference type="InterPro" id="IPR008965">
    <property type="entry name" value="CBM2/CBM3_carb-bd_dom_sf"/>
</dbReference>
<feature type="domain" description="Cohesin" evidence="1">
    <location>
        <begin position="92"/>
        <end position="213"/>
    </location>
</feature>
<dbReference type="SUPFAM" id="SSF49384">
    <property type="entry name" value="Carbohydrate-binding domain"/>
    <property type="match status" value="1"/>
</dbReference>
<dbReference type="EMBL" id="BART01017757">
    <property type="protein sequence ID" value="GAG81611.1"/>
    <property type="molecule type" value="Genomic_DNA"/>
</dbReference>